<proteinExistence type="predicted"/>
<dbReference type="EMBL" id="VSSQ01077336">
    <property type="protein sequence ID" value="MPN27437.1"/>
    <property type="molecule type" value="Genomic_DNA"/>
</dbReference>
<gene>
    <name evidence="1" type="ORF">SDC9_174870</name>
</gene>
<evidence type="ECO:0000313" key="1">
    <source>
        <dbReference type="EMBL" id="MPN27437.1"/>
    </source>
</evidence>
<protein>
    <submittedName>
        <fullName evidence="1">Uncharacterized protein</fullName>
    </submittedName>
</protein>
<sequence length="146" mass="15995">MAAASHLQHDLGQLGGLAAAGGTADNHNLMVAQGRDYVVLPARDRKLFRVFDPQSVGRLDQRPLQRPLRHAFEAGNQLPGGTAGFRKLFYFGNLTLKRLAVAEAQLRELRDQLPHLRRGQGGVGGVLRHYLFSESSLSISSRNSGR</sequence>
<comment type="caution">
    <text evidence="1">The sequence shown here is derived from an EMBL/GenBank/DDBJ whole genome shotgun (WGS) entry which is preliminary data.</text>
</comment>
<accession>A0A645GKM0</accession>
<organism evidence="1">
    <name type="scientific">bioreactor metagenome</name>
    <dbReference type="NCBI Taxonomy" id="1076179"/>
    <lineage>
        <taxon>unclassified sequences</taxon>
        <taxon>metagenomes</taxon>
        <taxon>ecological metagenomes</taxon>
    </lineage>
</organism>
<reference evidence="1" key="1">
    <citation type="submission" date="2019-08" db="EMBL/GenBank/DDBJ databases">
        <authorList>
            <person name="Kucharzyk K."/>
            <person name="Murdoch R.W."/>
            <person name="Higgins S."/>
            <person name="Loffler F."/>
        </authorList>
    </citation>
    <scope>NUCLEOTIDE SEQUENCE</scope>
</reference>
<name>A0A645GKM0_9ZZZZ</name>
<dbReference type="AlphaFoldDB" id="A0A645GKM0"/>